<sequence length="276" mass="30026">IDAEALIVCPGFVDIHTHTDTSFLVNPKADSKILQGVTTEIVGNCGSSLAPVTELGKSFASRRMEELGIEYDWSSVAEYLQRLERGGMPVNLGTLIGHGTVRSSIMGYEARAPSSGELERMKDLVEQGMKDGAYGLSTGIKYAPGVYASTEELIELSRVVANYGGLYATHIRNQGDGLIDSIDEAITIGREAGVPVQIAHLKVKGRKNWGKSLNMLRVIEQAREEGVDVTFDQYPYAAGSTGAFAITPKWAREGGMESFLERLKDPEQREKIEQGV</sequence>
<dbReference type="InterPro" id="IPR032466">
    <property type="entry name" value="Metal_Hydrolase"/>
</dbReference>
<dbReference type="EMBL" id="BARS01018354">
    <property type="protein sequence ID" value="GAF93527.1"/>
    <property type="molecule type" value="Genomic_DNA"/>
</dbReference>
<dbReference type="AlphaFoldDB" id="X0TZF5"/>
<protein>
    <recommendedName>
        <fullName evidence="1">Amidohydrolase 3 domain-containing protein</fullName>
    </recommendedName>
</protein>
<dbReference type="SUPFAM" id="SSF51556">
    <property type="entry name" value="Metallo-dependent hydrolases"/>
    <property type="match status" value="1"/>
</dbReference>
<dbReference type="InterPro" id="IPR013108">
    <property type="entry name" value="Amidohydro_3"/>
</dbReference>
<gene>
    <name evidence="2" type="ORF">S01H1_29869</name>
</gene>
<accession>X0TZF5</accession>
<organism evidence="2">
    <name type="scientific">marine sediment metagenome</name>
    <dbReference type="NCBI Taxonomy" id="412755"/>
    <lineage>
        <taxon>unclassified sequences</taxon>
        <taxon>metagenomes</taxon>
        <taxon>ecological metagenomes</taxon>
    </lineage>
</organism>
<name>X0TZF5_9ZZZZ</name>
<evidence type="ECO:0000259" key="1">
    <source>
        <dbReference type="Pfam" id="PF07969"/>
    </source>
</evidence>
<dbReference type="Pfam" id="PF07969">
    <property type="entry name" value="Amidohydro_3"/>
    <property type="match status" value="1"/>
</dbReference>
<proteinExistence type="predicted"/>
<feature type="non-terminal residue" evidence="2">
    <location>
        <position position="276"/>
    </location>
</feature>
<comment type="caution">
    <text evidence="2">The sequence shown here is derived from an EMBL/GenBank/DDBJ whole genome shotgun (WGS) entry which is preliminary data.</text>
</comment>
<feature type="non-terminal residue" evidence="2">
    <location>
        <position position="1"/>
    </location>
</feature>
<dbReference type="Gene3D" id="3.20.20.140">
    <property type="entry name" value="Metal-dependent hydrolases"/>
    <property type="match status" value="1"/>
</dbReference>
<feature type="domain" description="Amidohydrolase 3" evidence="1">
    <location>
        <begin position="1"/>
        <end position="250"/>
    </location>
</feature>
<reference evidence="2" key="1">
    <citation type="journal article" date="2014" name="Front. Microbiol.">
        <title>High frequency of phylogenetically diverse reductive dehalogenase-homologous genes in deep subseafloor sedimentary metagenomes.</title>
        <authorList>
            <person name="Kawai M."/>
            <person name="Futagami T."/>
            <person name="Toyoda A."/>
            <person name="Takaki Y."/>
            <person name="Nishi S."/>
            <person name="Hori S."/>
            <person name="Arai W."/>
            <person name="Tsubouchi T."/>
            <person name="Morono Y."/>
            <person name="Uchiyama I."/>
            <person name="Ito T."/>
            <person name="Fujiyama A."/>
            <person name="Inagaki F."/>
            <person name="Takami H."/>
        </authorList>
    </citation>
    <scope>NUCLEOTIDE SEQUENCE</scope>
    <source>
        <strain evidence="2">Expedition CK06-06</strain>
    </source>
</reference>
<evidence type="ECO:0000313" key="2">
    <source>
        <dbReference type="EMBL" id="GAF93527.1"/>
    </source>
</evidence>